<evidence type="ECO:0000313" key="3">
    <source>
        <dbReference type="Proteomes" id="UP000007648"/>
    </source>
</evidence>
<evidence type="ECO:0000313" key="2">
    <source>
        <dbReference type="Ensembl" id="ENSSHAP00000034078.1"/>
    </source>
</evidence>
<feature type="compositionally biased region" description="Polar residues" evidence="1">
    <location>
        <begin position="40"/>
        <end position="50"/>
    </location>
</feature>
<reference evidence="2" key="3">
    <citation type="submission" date="2025-09" db="UniProtKB">
        <authorList>
            <consortium name="Ensembl"/>
        </authorList>
    </citation>
    <scope>IDENTIFICATION</scope>
</reference>
<accession>A0A7N4P7A8</accession>
<feature type="region of interest" description="Disordered" evidence="1">
    <location>
        <begin position="23"/>
        <end position="51"/>
    </location>
</feature>
<name>A0A7N4P7A8_SARHA</name>
<dbReference type="AlphaFoldDB" id="A0A7N4P7A8"/>
<organism evidence="2 3">
    <name type="scientific">Sarcophilus harrisii</name>
    <name type="common">Tasmanian devil</name>
    <name type="synonym">Sarcophilus laniarius</name>
    <dbReference type="NCBI Taxonomy" id="9305"/>
    <lineage>
        <taxon>Eukaryota</taxon>
        <taxon>Metazoa</taxon>
        <taxon>Chordata</taxon>
        <taxon>Craniata</taxon>
        <taxon>Vertebrata</taxon>
        <taxon>Euteleostomi</taxon>
        <taxon>Mammalia</taxon>
        <taxon>Metatheria</taxon>
        <taxon>Dasyuromorphia</taxon>
        <taxon>Dasyuridae</taxon>
        <taxon>Sarcophilus</taxon>
    </lineage>
</organism>
<protein>
    <submittedName>
        <fullName evidence="2">Uncharacterized protein</fullName>
    </submittedName>
</protein>
<keyword evidence="3" id="KW-1185">Reference proteome</keyword>
<evidence type="ECO:0000256" key="1">
    <source>
        <dbReference type="SAM" id="MobiDB-lite"/>
    </source>
</evidence>
<sequence>MPLAQLGEPWPLAELLPLDAEVSGAGGCPSASRDGCQGPAMQQSSWQGLGSETCGPGRRTLFLSITYNSQSPPRLGR</sequence>
<dbReference type="Proteomes" id="UP000007648">
    <property type="component" value="Unassembled WGS sequence"/>
</dbReference>
<dbReference type="Ensembl" id="ENSSHAT00000031876.1">
    <property type="protein sequence ID" value="ENSSHAP00000034078.1"/>
    <property type="gene ID" value="ENSSHAG00000020505.1"/>
</dbReference>
<reference evidence="2" key="2">
    <citation type="submission" date="2025-08" db="UniProtKB">
        <authorList>
            <consortium name="Ensembl"/>
        </authorList>
    </citation>
    <scope>IDENTIFICATION</scope>
</reference>
<reference evidence="2 3" key="1">
    <citation type="journal article" date="2011" name="Proc. Natl. Acad. Sci. U.S.A.">
        <title>Genetic diversity and population structure of the endangered marsupial Sarcophilus harrisii (Tasmanian devil).</title>
        <authorList>
            <person name="Miller W."/>
            <person name="Hayes V.M."/>
            <person name="Ratan A."/>
            <person name="Petersen D.C."/>
            <person name="Wittekindt N.E."/>
            <person name="Miller J."/>
            <person name="Walenz B."/>
            <person name="Knight J."/>
            <person name="Qi J."/>
            <person name="Zhao F."/>
            <person name="Wang Q."/>
            <person name="Bedoya-Reina O.C."/>
            <person name="Katiyar N."/>
            <person name="Tomsho L.P."/>
            <person name="Kasson L.M."/>
            <person name="Hardie R.A."/>
            <person name="Woodbridge P."/>
            <person name="Tindall E.A."/>
            <person name="Bertelsen M.F."/>
            <person name="Dixon D."/>
            <person name="Pyecroft S."/>
            <person name="Helgen K.M."/>
            <person name="Lesk A.M."/>
            <person name="Pringle T.H."/>
            <person name="Patterson N."/>
            <person name="Zhang Y."/>
            <person name="Kreiss A."/>
            <person name="Woods G.M."/>
            <person name="Jones M.E."/>
            <person name="Schuster S.C."/>
        </authorList>
    </citation>
    <scope>NUCLEOTIDE SEQUENCE [LARGE SCALE GENOMIC DNA]</scope>
</reference>
<dbReference type="InParanoid" id="A0A7N4P7A8"/>
<proteinExistence type="predicted"/>